<dbReference type="Proteomes" id="UP000018720">
    <property type="component" value="Unassembled WGS sequence"/>
</dbReference>
<protein>
    <submittedName>
        <fullName evidence="1">Uncharacterized protein</fullName>
    </submittedName>
</protein>
<evidence type="ECO:0000313" key="2">
    <source>
        <dbReference type="Proteomes" id="UP000018720"/>
    </source>
</evidence>
<reference evidence="1 2" key="1">
    <citation type="submission" date="2012-08" db="EMBL/GenBank/DDBJ databases">
        <authorList>
            <person name="Harkins D.M."/>
            <person name="Durkin A.S."/>
            <person name="Selengut J.D."/>
            <person name="Sanka R."/>
            <person name="DePew J."/>
            <person name="Purushe J."/>
            <person name="Matthias M.A."/>
            <person name="Vinetz J.M."/>
            <person name="Sutton G.G."/>
            <person name="Nelson W.C."/>
            <person name="Fouts D.E."/>
        </authorList>
    </citation>
    <scope>NUCLEOTIDE SEQUENCE [LARGE SCALE GENOMIC DNA]</scope>
    <source>
        <strain evidence="1 2">MMD4847</strain>
    </source>
</reference>
<accession>A0ABN0H5H5</accession>
<organism evidence="1 2">
    <name type="scientific">Leptospira licerasiae str. MMD4847</name>
    <dbReference type="NCBI Taxonomy" id="1049971"/>
    <lineage>
        <taxon>Bacteria</taxon>
        <taxon>Pseudomonadati</taxon>
        <taxon>Spirochaetota</taxon>
        <taxon>Spirochaetia</taxon>
        <taxon>Leptospirales</taxon>
        <taxon>Leptospiraceae</taxon>
        <taxon>Leptospira</taxon>
    </lineage>
</organism>
<keyword evidence="2" id="KW-1185">Reference proteome</keyword>
<evidence type="ECO:0000313" key="1">
    <source>
        <dbReference type="EMBL" id="EJZ40440.1"/>
    </source>
</evidence>
<gene>
    <name evidence="1" type="ORF">LEP1GSC178_0930</name>
</gene>
<sequence>MPKKNKKFTKETTTLYEIISYPRFVKLVFKDRDLGLLKSD</sequence>
<proteinExistence type="predicted"/>
<comment type="caution">
    <text evidence="1">The sequence shown here is derived from an EMBL/GenBank/DDBJ whole genome shotgun (WGS) entry which is preliminary data.</text>
</comment>
<dbReference type="EMBL" id="AHOM02000010">
    <property type="protein sequence ID" value="EJZ40440.1"/>
    <property type="molecule type" value="Genomic_DNA"/>
</dbReference>
<name>A0ABN0H5H5_9LEPT</name>